<feature type="compositionally biased region" description="Polar residues" evidence="2">
    <location>
        <begin position="190"/>
        <end position="200"/>
    </location>
</feature>
<reference evidence="3" key="2">
    <citation type="submission" date="2023-07" db="EMBL/GenBank/DDBJ databases">
        <authorList>
            <consortium name="Lawrence Berkeley National Laboratory"/>
            <person name="Haridas S."/>
            <person name="Hensen N."/>
            <person name="Bonometti L."/>
            <person name="Westerberg I."/>
            <person name="Brannstrom I.O."/>
            <person name="Guillou S."/>
            <person name="Cros-Aarteil S."/>
            <person name="Calhoun S."/>
            <person name="Kuo A."/>
            <person name="Mondo S."/>
            <person name="Pangilinan J."/>
            <person name="Riley R."/>
            <person name="LaButti K."/>
            <person name="Andreopoulos B."/>
            <person name="Lipzen A."/>
            <person name="Chen C."/>
            <person name="Yanf M."/>
            <person name="Daum C."/>
            <person name="Ng V."/>
            <person name="Clum A."/>
            <person name="Steindorff A."/>
            <person name="Ohm R."/>
            <person name="Martin F."/>
            <person name="Silar P."/>
            <person name="Natvig D."/>
            <person name="Lalanne C."/>
            <person name="Gautier V."/>
            <person name="Ament-velasquez S.L."/>
            <person name="Kruys A."/>
            <person name="Hutchinson M.I."/>
            <person name="Powell A.J."/>
            <person name="Barry K."/>
            <person name="Miller A.N."/>
            <person name="Grigoriev I.V."/>
            <person name="Debuchy R."/>
            <person name="Gladieux P."/>
            <person name="Thoren M.H."/>
            <person name="Johannesson H."/>
        </authorList>
    </citation>
    <scope>NUCLEOTIDE SEQUENCE</scope>
    <source>
        <strain evidence="3">FGSC 1904</strain>
    </source>
</reference>
<organism evidence="3 4">
    <name type="scientific">Sordaria brevicollis</name>
    <dbReference type="NCBI Taxonomy" id="83679"/>
    <lineage>
        <taxon>Eukaryota</taxon>
        <taxon>Fungi</taxon>
        <taxon>Dikarya</taxon>
        <taxon>Ascomycota</taxon>
        <taxon>Pezizomycotina</taxon>
        <taxon>Sordariomycetes</taxon>
        <taxon>Sordariomycetidae</taxon>
        <taxon>Sordariales</taxon>
        <taxon>Sordariaceae</taxon>
        <taxon>Sordaria</taxon>
    </lineage>
</organism>
<feature type="compositionally biased region" description="Basic and acidic residues" evidence="2">
    <location>
        <begin position="235"/>
        <end position="263"/>
    </location>
</feature>
<feature type="compositionally biased region" description="Low complexity" evidence="2">
    <location>
        <begin position="337"/>
        <end position="366"/>
    </location>
</feature>
<feature type="compositionally biased region" description="Low complexity" evidence="2">
    <location>
        <begin position="304"/>
        <end position="319"/>
    </location>
</feature>
<accession>A0AAE0NV60</accession>
<name>A0AAE0NV60_SORBR</name>
<feature type="region of interest" description="Disordered" evidence="2">
    <location>
        <begin position="659"/>
        <end position="679"/>
    </location>
</feature>
<evidence type="ECO:0000313" key="3">
    <source>
        <dbReference type="EMBL" id="KAK3388286.1"/>
    </source>
</evidence>
<proteinExistence type="predicted"/>
<feature type="compositionally biased region" description="Basic and acidic residues" evidence="2">
    <location>
        <begin position="167"/>
        <end position="187"/>
    </location>
</feature>
<feature type="compositionally biased region" description="Polar residues" evidence="2">
    <location>
        <begin position="112"/>
        <end position="132"/>
    </location>
</feature>
<feature type="region of interest" description="Disordered" evidence="2">
    <location>
        <begin position="888"/>
        <end position="948"/>
    </location>
</feature>
<dbReference type="AlphaFoldDB" id="A0AAE0NV60"/>
<dbReference type="Proteomes" id="UP001281003">
    <property type="component" value="Unassembled WGS sequence"/>
</dbReference>
<feature type="compositionally biased region" description="Polar residues" evidence="2">
    <location>
        <begin position="47"/>
        <end position="64"/>
    </location>
</feature>
<feature type="region of interest" description="Disordered" evidence="2">
    <location>
        <begin position="99"/>
        <end position="274"/>
    </location>
</feature>
<evidence type="ECO:0000256" key="2">
    <source>
        <dbReference type="SAM" id="MobiDB-lite"/>
    </source>
</evidence>
<feature type="coiled-coil region" evidence="1">
    <location>
        <begin position="384"/>
        <end position="457"/>
    </location>
</feature>
<feature type="region of interest" description="Disordered" evidence="2">
    <location>
        <begin position="304"/>
        <end position="323"/>
    </location>
</feature>
<keyword evidence="1" id="KW-0175">Coiled coil</keyword>
<feature type="region of interest" description="Disordered" evidence="2">
    <location>
        <begin position="1"/>
        <end position="67"/>
    </location>
</feature>
<feature type="compositionally biased region" description="Basic residues" evidence="2">
    <location>
        <begin position="141"/>
        <end position="166"/>
    </location>
</feature>
<sequence>MSYGSPQPDLRSKAVSPKRSLSDIRSKAVSPDRWRDPGLLFRRDSESSMASSYHSTPTNGSPQIRPSIFEPFNRVFSPYPESSATSSSALFTLAEVPDTPVSTLGQFGDLVQPSQNPSASELVQKVHQSWRSQSRDEQHGTHHSQSHSRTRSGRHHSQSRSRSEHRRGREVQDLREVLENPESREPSLGRGSTQQSSNTRNNRERSHSRSTVQAGPEVTREPRERSQSTAAVRASLKDIERTREDEKERQKGLERARQRDRSQSTHRRGASSRELRLLVHERSYDNDREIATEKVKRFLQSLESSAQSSMTSPTSGSITLPPIPRFAASETSQSMASQQTPTSTRPQTPQSMASHTTQSTTTQSQTPDQDKELILENRGLYQRVAALQRTERDLLAENQELVRQLAILKKHQETRRQQWEDELQSVKEREKILLVEAQQLKAQIMRQEEQIMDLTSMPSSNSQLAPAPQSSAGLLPDQDIKAWFSERDEIWYAWARDYASRDPNRLSTGLHPLQLHELCDGVKDFVKLTEDHQLPSELMVGSTDMVQTLLHGIFANFICAEALSSPFWVFNAISSGSPESPYVSPPTAISPGGFRLDHALLNAIPSRNVYFPSAQQARMPLSLVTTNLPPSSHHHDPISASSLAYPMKAEMENMFHMLTKGSHDDTNPSSPPSPSPSPSHVKALLFHLFATSGISLPPSSSSSSSSSSSPLEINETKRTLIESRLNYARRLKDRFLAGVARFLLQDQDPAGIAHLERSLTEHIDDALRFSCQLWAKSGPGEGQGKIRFHAPGFAALGGQGQVYKAGGRLVELCWAQQQTLREHDQGGMHVGLRTARPHGDFDGREVVMVVQPGVECLDSGAGLDKEKKSRVWLKARVLVAAKTKEEGLTPTTAQGQEKGHSGQELACSNTSSSVTEARAGSTVAGKQRWTEIPADTFREGHLQQSVGS</sequence>
<feature type="compositionally biased region" description="Polar residues" evidence="2">
    <location>
        <begin position="906"/>
        <end position="915"/>
    </location>
</feature>
<feature type="region of interest" description="Disordered" evidence="2">
    <location>
        <begin position="329"/>
        <end position="370"/>
    </location>
</feature>
<reference evidence="3" key="1">
    <citation type="journal article" date="2023" name="Mol. Phylogenet. Evol.">
        <title>Genome-scale phylogeny and comparative genomics of the fungal order Sordariales.</title>
        <authorList>
            <person name="Hensen N."/>
            <person name="Bonometti L."/>
            <person name="Westerberg I."/>
            <person name="Brannstrom I.O."/>
            <person name="Guillou S."/>
            <person name="Cros-Aarteil S."/>
            <person name="Calhoun S."/>
            <person name="Haridas S."/>
            <person name="Kuo A."/>
            <person name="Mondo S."/>
            <person name="Pangilinan J."/>
            <person name="Riley R."/>
            <person name="LaButti K."/>
            <person name="Andreopoulos B."/>
            <person name="Lipzen A."/>
            <person name="Chen C."/>
            <person name="Yan M."/>
            <person name="Daum C."/>
            <person name="Ng V."/>
            <person name="Clum A."/>
            <person name="Steindorff A."/>
            <person name="Ohm R.A."/>
            <person name="Martin F."/>
            <person name="Silar P."/>
            <person name="Natvig D.O."/>
            <person name="Lalanne C."/>
            <person name="Gautier V."/>
            <person name="Ament-Velasquez S.L."/>
            <person name="Kruys A."/>
            <person name="Hutchinson M.I."/>
            <person name="Powell A.J."/>
            <person name="Barry K."/>
            <person name="Miller A.N."/>
            <person name="Grigoriev I.V."/>
            <person name="Debuchy R."/>
            <person name="Gladieux P."/>
            <person name="Hiltunen Thoren M."/>
            <person name="Johannesson H."/>
        </authorList>
    </citation>
    <scope>NUCLEOTIDE SEQUENCE</scope>
    <source>
        <strain evidence="3">FGSC 1904</strain>
    </source>
</reference>
<evidence type="ECO:0000313" key="4">
    <source>
        <dbReference type="Proteomes" id="UP001281003"/>
    </source>
</evidence>
<evidence type="ECO:0000256" key="1">
    <source>
        <dbReference type="SAM" id="Coils"/>
    </source>
</evidence>
<dbReference type="EMBL" id="JAUTDP010000016">
    <property type="protein sequence ID" value="KAK3388286.1"/>
    <property type="molecule type" value="Genomic_DNA"/>
</dbReference>
<feature type="compositionally biased region" description="Basic and acidic residues" evidence="2">
    <location>
        <begin position="20"/>
        <end position="46"/>
    </location>
</feature>
<protein>
    <submittedName>
        <fullName evidence="3">Uncharacterized protein</fullName>
    </submittedName>
</protein>
<keyword evidence="4" id="KW-1185">Reference proteome</keyword>
<gene>
    <name evidence="3" type="ORF">B0T20DRAFT_103318</name>
</gene>
<comment type="caution">
    <text evidence="3">The sequence shown here is derived from an EMBL/GenBank/DDBJ whole genome shotgun (WGS) entry which is preliminary data.</text>
</comment>